<accession>A0AAN7L498</accession>
<keyword evidence="2" id="KW-1185">Reference proteome</keyword>
<proteinExistence type="predicted"/>
<name>A0AAN7L498_9MYRT</name>
<gene>
    <name evidence="1" type="ORF">SAY87_023919</name>
</gene>
<evidence type="ECO:0000313" key="2">
    <source>
        <dbReference type="Proteomes" id="UP001345219"/>
    </source>
</evidence>
<evidence type="ECO:0000313" key="1">
    <source>
        <dbReference type="EMBL" id="KAK4775958.1"/>
    </source>
</evidence>
<dbReference type="Proteomes" id="UP001345219">
    <property type="component" value="Chromosome 18"/>
</dbReference>
<dbReference type="AlphaFoldDB" id="A0AAN7L498"/>
<sequence length="110" mass="12492">MFFLGARPHVTCWVLFRSTELRTVQSFTPTSLVCFRLDLRLLAAFSDILAHLSPLSMIGLPGWFSCKDVKNVINRTWALIWSIGVKEGKESVYAHWRYSPIIVGPLIVVV</sequence>
<dbReference type="EMBL" id="JAXIOK010000003">
    <property type="protein sequence ID" value="KAK4775958.1"/>
    <property type="molecule type" value="Genomic_DNA"/>
</dbReference>
<reference evidence="1 2" key="1">
    <citation type="journal article" date="2023" name="Hortic Res">
        <title>Pangenome of water caltrop reveals structural variations and asymmetric subgenome divergence after allopolyploidization.</title>
        <authorList>
            <person name="Zhang X."/>
            <person name="Chen Y."/>
            <person name="Wang L."/>
            <person name="Yuan Y."/>
            <person name="Fang M."/>
            <person name="Shi L."/>
            <person name="Lu R."/>
            <person name="Comes H.P."/>
            <person name="Ma Y."/>
            <person name="Chen Y."/>
            <person name="Huang G."/>
            <person name="Zhou Y."/>
            <person name="Zheng Z."/>
            <person name="Qiu Y."/>
        </authorList>
    </citation>
    <scope>NUCLEOTIDE SEQUENCE [LARGE SCALE GENOMIC DNA]</scope>
    <source>
        <tissue evidence="1">Roots</tissue>
    </source>
</reference>
<organism evidence="1 2">
    <name type="scientific">Trapa incisa</name>
    <dbReference type="NCBI Taxonomy" id="236973"/>
    <lineage>
        <taxon>Eukaryota</taxon>
        <taxon>Viridiplantae</taxon>
        <taxon>Streptophyta</taxon>
        <taxon>Embryophyta</taxon>
        <taxon>Tracheophyta</taxon>
        <taxon>Spermatophyta</taxon>
        <taxon>Magnoliopsida</taxon>
        <taxon>eudicotyledons</taxon>
        <taxon>Gunneridae</taxon>
        <taxon>Pentapetalae</taxon>
        <taxon>rosids</taxon>
        <taxon>malvids</taxon>
        <taxon>Myrtales</taxon>
        <taxon>Lythraceae</taxon>
        <taxon>Trapa</taxon>
    </lineage>
</organism>
<comment type="caution">
    <text evidence="1">The sequence shown here is derived from an EMBL/GenBank/DDBJ whole genome shotgun (WGS) entry which is preliminary data.</text>
</comment>
<protein>
    <submittedName>
        <fullName evidence="1">Uncharacterized protein</fullName>
    </submittedName>
</protein>